<proteinExistence type="predicted"/>
<dbReference type="OrthoDB" id="1347708at2"/>
<evidence type="ECO:0000313" key="2">
    <source>
        <dbReference type="Proteomes" id="UP000321222"/>
    </source>
</evidence>
<dbReference type="RefSeq" id="WP_147583042.1">
    <property type="nucleotide sequence ID" value="NZ_CP042831.1"/>
</dbReference>
<gene>
    <name evidence="1" type="ORF">FUA48_08030</name>
</gene>
<sequence>MRIPLIYIPRTRFIKFLYIEKSYVPENIVIPIGCDCHPAHCLKKLHIRKQSFPFDWLNTLPVEGIKYVTDNIENDFESFISDLIINQNNNIVSSHYPETEFIHEKDLIVNNETKNKLKTRSTLFLQAYKNNPVDFLFSLPVSGINSVNDIDYITRSISDFTKKIKENDRLYIYVRYDENVNENKVFSNKLFEALNNIPKVNSAKYVRYFNKYGLWGNPSAYPDLIEDLKIPIQKTKPKIYIK</sequence>
<dbReference type="AlphaFoldDB" id="A0A5B9FTI2"/>
<reference evidence="1 2" key="1">
    <citation type="submission" date="2019-08" db="EMBL/GenBank/DDBJ databases">
        <title>Flavobacterium alkalisoli sp. nov., isolated from rhizosphere soil of Suaeda salsa.</title>
        <authorList>
            <person name="Sun J.-Q."/>
            <person name="Xu L."/>
        </authorList>
    </citation>
    <scope>NUCLEOTIDE SEQUENCE [LARGE SCALE GENOMIC DNA]</scope>
    <source>
        <strain evidence="1 2">XS-5</strain>
    </source>
</reference>
<dbReference type="Pfam" id="PF08795">
    <property type="entry name" value="DUF1796"/>
    <property type="match status" value="1"/>
</dbReference>
<protein>
    <submittedName>
        <fullName evidence="1">Uncharacterized protein</fullName>
    </submittedName>
</protein>
<name>A0A5B9FTI2_9FLAO</name>
<dbReference type="KEGG" id="fak:FUA48_08030"/>
<dbReference type="InterPro" id="IPR014903">
    <property type="entry name" value="DUF1796"/>
</dbReference>
<accession>A0A5B9FTI2</accession>
<evidence type="ECO:0000313" key="1">
    <source>
        <dbReference type="EMBL" id="QEE49529.1"/>
    </source>
</evidence>
<keyword evidence="2" id="KW-1185">Reference proteome</keyword>
<dbReference type="Proteomes" id="UP000321222">
    <property type="component" value="Chromosome"/>
</dbReference>
<dbReference type="EMBL" id="CP042831">
    <property type="protein sequence ID" value="QEE49529.1"/>
    <property type="molecule type" value="Genomic_DNA"/>
</dbReference>
<organism evidence="1 2">
    <name type="scientific">Flavobacterium alkalisoli</name>
    <dbReference type="NCBI Taxonomy" id="2602769"/>
    <lineage>
        <taxon>Bacteria</taxon>
        <taxon>Pseudomonadati</taxon>
        <taxon>Bacteroidota</taxon>
        <taxon>Flavobacteriia</taxon>
        <taxon>Flavobacteriales</taxon>
        <taxon>Flavobacteriaceae</taxon>
        <taxon>Flavobacterium</taxon>
    </lineage>
</organism>